<dbReference type="Proteomes" id="UP001177744">
    <property type="component" value="Unassembled WGS sequence"/>
</dbReference>
<keyword evidence="4" id="KW-1185">Reference proteome</keyword>
<evidence type="ECO:0000256" key="1">
    <source>
        <dbReference type="ARBA" id="ARBA00009458"/>
    </source>
</evidence>
<evidence type="ECO:0000313" key="4">
    <source>
        <dbReference type="Proteomes" id="UP001177744"/>
    </source>
</evidence>
<dbReference type="Gene3D" id="1.10.437.10">
    <property type="entry name" value="Blc2-like"/>
    <property type="match status" value="1"/>
</dbReference>
<protein>
    <submittedName>
        <fullName evidence="3">Uncharacterized protein</fullName>
    </submittedName>
</protein>
<name>A0AA40HVT2_CNENI</name>
<sequence length="242" mass="26404">MELGQAMEDDELRLRTRRLLTEFLEHCARRRSSAPRPPATPEAAVMRSLAAHSWLGTPHSWTRRQRNRIEQMVDQIEWLVPDGTDPTWFSVLALVSFAGALLERPPPGHARARREWDATADQDCQRLVTFLCGWLTGKHRSWMEAQGGWDGFCRSFMPAPPAWGRLLAPLLMSCLILTNMQIDHTFAMPTIGQEVRGGAGLGVAGVADWAGGTLSCIASSGMSSASAPCLCCSTEGASGAVS</sequence>
<dbReference type="InterPro" id="IPR002475">
    <property type="entry name" value="Bcl2-like"/>
</dbReference>
<dbReference type="InterPro" id="IPR020726">
    <property type="entry name" value="Bcl2_BH2_motif_CS"/>
</dbReference>
<dbReference type="PROSITE" id="PS01258">
    <property type="entry name" value="BH2"/>
    <property type="match status" value="1"/>
</dbReference>
<dbReference type="GO" id="GO:0006915">
    <property type="term" value="P:apoptotic process"/>
    <property type="evidence" value="ECO:0007669"/>
    <property type="project" value="UniProtKB-KW"/>
</dbReference>
<dbReference type="SUPFAM" id="SSF56854">
    <property type="entry name" value="Bcl-2 inhibitors of programmed cell death"/>
    <property type="match status" value="1"/>
</dbReference>
<evidence type="ECO:0000313" key="3">
    <source>
        <dbReference type="EMBL" id="KAK1338242.1"/>
    </source>
</evidence>
<organism evidence="3 4">
    <name type="scientific">Cnephaeus nilssonii</name>
    <name type="common">Northern bat</name>
    <name type="synonym">Eptesicus nilssonii</name>
    <dbReference type="NCBI Taxonomy" id="3371016"/>
    <lineage>
        <taxon>Eukaryota</taxon>
        <taxon>Metazoa</taxon>
        <taxon>Chordata</taxon>
        <taxon>Craniata</taxon>
        <taxon>Vertebrata</taxon>
        <taxon>Euteleostomi</taxon>
        <taxon>Mammalia</taxon>
        <taxon>Eutheria</taxon>
        <taxon>Laurasiatheria</taxon>
        <taxon>Chiroptera</taxon>
        <taxon>Yangochiroptera</taxon>
        <taxon>Vespertilionidae</taxon>
        <taxon>Cnephaeus</taxon>
    </lineage>
</organism>
<dbReference type="InterPro" id="IPR036834">
    <property type="entry name" value="Bcl-2-like_sf"/>
</dbReference>
<comment type="similarity">
    <text evidence="1">Belongs to the Bcl-2 family.</text>
</comment>
<evidence type="ECO:0000256" key="2">
    <source>
        <dbReference type="ARBA" id="ARBA00022703"/>
    </source>
</evidence>
<dbReference type="PROSITE" id="PS50062">
    <property type="entry name" value="BCL2_FAMILY"/>
    <property type="match status" value="1"/>
</dbReference>
<gene>
    <name evidence="3" type="ORF">QTO34_001356</name>
</gene>
<reference evidence="3" key="1">
    <citation type="submission" date="2023-06" db="EMBL/GenBank/DDBJ databases">
        <title>Reference genome for the Northern bat (Eptesicus nilssonii), a most northern bat species.</title>
        <authorList>
            <person name="Laine V.N."/>
            <person name="Pulliainen A.T."/>
            <person name="Lilley T.M."/>
        </authorList>
    </citation>
    <scope>NUCLEOTIDE SEQUENCE</scope>
    <source>
        <strain evidence="3">BLF_Eptnil</strain>
        <tissue evidence="3">Kidney</tissue>
    </source>
</reference>
<accession>A0AA40HVT2</accession>
<keyword evidence="2" id="KW-0053">Apoptosis</keyword>
<proteinExistence type="inferred from homology"/>
<dbReference type="EMBL" id="JAULJE010000010">
    <property type="protein sequence ID" value="KAK1338242.1"/>
    <property type="molecule type" value="Genomic_DNA"/>
</dbReference>
<dbReference type="GO" id="GO:0042981">
    <property type="term" value="P:regulation of apoptotic process"/>
    <property type="evidence" value="ECO:0007669"/>
    <property type="project" value="InterPro"/>
</dbReference>
<dbReference type="AlphaFoldDB" id="A0AA40HVT2"/>
<comment type="caution">
    <text evidence="3">The sequence shown here is derived from an EMBL/GenBank/DDBJ whole genome shotgun (WGS) entry which is preliminary data.</text>
</comment>